<organism evidence="3 4">
    <name type="scientific">Jatrophihabitans endophyticus</name>
    <dbReference type="NCBI Taxonomy" id="1206085"/>
    <lineage>
        <taxon>Bacteria</taxon>
        <taxon>Bacillati</taxon>
        <taxon>Actinomycetota</taxon>
        <taxon>Actinomycetes</taxon>
        <taxon>Jatrophihabitantales</taxon>
        <taxon>Jatrophihabitantaceae</taxon>
        <taxon>Jatrophihabitans</taxon>
    </lineage>
</organism>
<dbReference type="GO" id="GO:0004190">
    <property type="term" value="F:aspartic-type endopeptidase activity"/>
    <property type="evidence" value="ECO:0007669"/>
    <property type="project" value="TreeGrafter"/>
</dbReference>
<dbReference type="Proteomes" id="UP000186132">
    <property type="component" value="Unassembled WGS sequence"/>
</dbReference>
<proteinExistence type="predicted"/>
<keyword evidence="4" id="KW-1185">Reference proteome</keyword>
<evidence type="ECO:0000259" key="2">
    <source>
        <dbReference type="Pfam" id="PF06750"/>
    </source>
</evidence>
<dbReference type="GO" id="GO:0006465">
    <property type="term" value="P:signal peptide processing"/>
    <property type="evidence" value="ECO:0007669"/>
    <property type="project" value="TreeGrafter"/>
</dbReference>
<name>A0A1M5UF18_9ACTN</name>
<dbReference type="AlphaFoldDB" id="A0A1M5UF18"/>
<evidence type="ECO:0000313" key="4">
    <source>
        <dbReference type="Proteomes" id="UP000186132"/>
    </source>
</evidence>
<feature type="transmembrane region" description="Helical" evidence="1">
    <location>
        <begin position="236"/>
        <end position="265"/>
    </location>
</feature>
<feature type="transmembrane region" description="Helical" evidence="1">
    <location>
        <begin position="158"/>
        <end position="181"/>
    </location>
</feature>
<dbReference type="Pfam" id="PF06750">
    <property type="entry name" value="A24_N_bact"/>
    <property type="match status" value="1"/>
</dbReference>
<accession>A0A1M5UF18</accession>
<feature type="transmembrane region" description="Helical" evidence="1">
    <location>
        <begin position="193"/>
        <end position="216"/>
    </location>
</feature>
<feature type="transmembrane region" description="Helical" evidence="1">
    <location>
        <begin position="6"/>
        <end position="26"/>
    </location>
</feature>
<feature type="transmembrane region" description="Helical" evidence="1">
    <location>
        <begin position="129"/>
        <end position="146"/>
    </location>
</feature>
<keyword evidence="1" id="KW-0472">Membrane</keyword>
<protein>
    <submittedName>
        <fullName evidence="3">Leader peptidase (Prepilin peptidase) / N-methyltransferase</fullName>
    </submittedName>
</protein>
<dbReference type="InterPro" id="IPR050882">
    <property type="entry name" value="Prepilin_peptidase/N-MTase"/>
</dbReference>
<dbReference type="PANTHER" id="PTHR30487">
    <property type="entry name" value="TYPE 4 PREPILIN-LIKE PROTEINS LEADER PEPTIDE-PROCESSING ENZYME"/>
    <property type="match status" value="1"/>
</dbReference>
<feature type="transmembrane region" description="Helical" evidence="1">
    <location>
        <begin position="104"/>
        <end position="122"/>
    </location>
</feature>
<feature type="domain" description="Prepilin peptidase A24 N-terminal" evidence="2">
    <location>
        <begin position="13"/>
        <end position="96"/>
    </location>
</feature>
<dbReference type="STRING" id="1206085.SAMN05443575_4196"/>
<keyword evidence="1" id="KW-0812">Transmembrane</keyword>
<dbReference type="RefSeq" id="WP_073392393.1">
    <property type="nucleotide sequence ID" value="NZ_FQVU01000008.1"/>
</dbReference>
<dbReference type="OrthoDB" id="2087435at2"/>
<dbReference type="EMBL" id="FQVU01000008">
    <property type="protein sequence ID" value="SHH61559.1"/>
    <property type="molecule type" value="Genomic_DNA"/>
</dbReference>
<dbReference type="GO" id="GO:0032259">
    <property type="term" value="P:methylation"/>
    <property type="evidence" value="ECO:0007669"/>
    <property type="project" value="UniProtKB-KW"/>
</dbReference>
<evidence type="ECO:0000313" key="3">
    <source>
        <dbReference type="EMBL" id="SHH61559.1"/>
    </source>
</evidence>
<keyword evidence="3" id="KW-0489">Methyltransferase</keyword>
<gene>
    <name evidence="3" type="ORF">SAMN05443575_4196</name>
</gene>
<dbReference type="GO" id="GO:0008168">
    <property type="term" value="F:methyltransferase activity"/>
    <property type="evidence" value="ECO:0007669"/>
    <property type="project" value="UniProtKB-KW"/>
</dbReference>
<sequence length="267" mass="27529">MPTPWPAVALAAVLGLVVGSFLNVVIHRVPREESVVSPPSHCPRCDVRIRARHNVPVISWLLLRGRCASCGLGISARYPLVEAATGVLYAAVTLRFGVSATLPAFLYLATVAVVLTMIDFDVRRLPDAILLPSYVVSLALLIPAGAMDMDWHPATRGMAGGLLLGLLVFTLALALPANVSFGNAKLAGLLGIYLGWLSWGTLLVALVGTVVVAAAAGRRITVAAPVPAGGRHGGRALPLGPFLIGGTVLTVFAAAPAAALFGALLTG</sequence>
<keyword evidence="1" id="KW-1133">Transmembrane helix</keyword>
<dbReference type="GO" id="GO:0005886">
    <property type="term" value="C:plasma membrane"/>
    <property type="evidence" value="ECO:0007669"/>
    <property type="project" value="TreeGrafter"/>
</dbReference>
<reference evidence="3 4" key="1">
    <citation type="submission" date="2016-11" db="EMBL/GenBank/DDBJ databases">
        <authorList>
            <person name="Jaros S."/>
            <person name="Januszkiewicz K."/>
            <person name="Wedrychowicz H."/>
        </authorList>
    </citation>
    <scope>NUCLEOTIDE SEQUENCE [LARGE SCALE GENOMIC DNA]</scope>
    <source>
        <strain evidence="3 4">DSM 45627</strain>
    </source>
</reference>
<evidence type="ECO:0000256" key="1">
    <source>
        <dbReference type="SAM" id="Phobius"/>
    </source>
</evidence>
<dbReference type="PANTHER" id="PTHR30487:SF0">
    <property type="entry name" value="PREPILIN LEADER PEPTIDASE_N-METHYLTRANSFERASE-RELATED"/>
    <property type="match status" value="1"/>
</dbReference>
<dbReference type="InterPro" id="IPR010627">
    <property type="entry name" value="Prepilin_pept_A24_N"/>
</dbReference>
<keyword evidence="3" id="KW-0808">Transferase</keyword>